<dbReference type="SMART" id="SM00248">
    <property type="entry name" value="ANK"/>
    <property type="match status" value="4"/>
</dbReference>
<feature type="compositionally biased region" description="Low complexity" evidence="5">
    <location>
        <begin position="397"/>
        <end position="427"/>
    </location>
</feature>
<evidence type="ECO:0000256" key="5">
    <source>
        <dbReference type="SAM" id="MobiDB-lite"/>
    </source>
</evidence>
<dbReference type="Proteomes" id="UP000696485">
    <property type="component" value="Unassembled WGS sequence"/>
</dbReference>
<keyword evidence="4" id="KW-0547">Nucleotide-binding</keyword>
<keyword evidence="2 3" id="KW-0040">ANK repeat</keyword>
<feature type="region of interest" description="Disordered" evidence="5">
    <location>
        <begin position="333"/>
        <end position="461"/>
    </location>
</feature>
<feature type="compositionally biased region" description="Low complexity" evidence="5">
    <location>
        <begin position="834"/>
        <end position="846"/>
    </location>
</feature>
<name>A0A9P5SRG0_9FUNG</name>
<dbReference type="InterPro" id="IPR002110">
    <property type="entry name" value="Ankyrin_rpt"/>
</dbReference>
<keyword evidence="1" id="KW-0677">Repeat</keyword>
<feature type="region of interest" description="Disordered" evidence="5">
    <location>
        <begin position="782"/>
        <end position="866"/>
    </location>
</feature>
<dbReference type="PANTHER" id="PTHR24171">
    <property type="entry name" value="ANKYRIN REPEAT DOMAIN-CONTAINING PROTEIN 39-RELATED"/>
    <property type="match status" value="1"/>
</dbReference>
<feature type="repeat" description="ANK" evidence="3">
    <location>
        <begin position="637"/>
        <end position="671"/>
    </location>
</feature>
<dbReference type="PROSITE" id="PS50088">
    <property type="entry name" value="ANK_REPEAT"/>
    <property type="match status" value="1"/>
</dbReference>
<dbReference type="InterPro" id="IPR036770">
    <property type="entry name" value="Ankyrin_rpt-contain_sf"/>
</dbReference>
<keyword evidence="4" id="KW-0342">GTP-binding</keyword>
<dbReference type="Gene3D" id="3.40.50.300">
    <property type="entry name" value="P-loop containing nucleotide triphosphate hydrolases"/>
    <property type="match status" value="1"/>
</dbReference>
<sequence>MTMIAEPRGSDNLAIAAASSSLSSASLRFLLLGDVGVGKSAFVDTFISTLANVQFTEQSYETVTVPSDSSSSASSASFRLEVTHVKTGSILDRNSTSSSPPFDDPLGLIPPKITTPAREISFITVPGYSSTLNPSQTLSTTDDYLNHHLRTVTSVFSPTIPSAQLAWFLITGSKAHTLPTCAFYFVLYELKPIDLLYMKLIHERVNLVPVIAKADTVSKNELWVLKRRMIRQLKLNGIQFHTFGLDLDTVEAMTEQRQWGAPPFVVSTKVDPRSQELFESELEEFVQLCVYDRVRFMQEDAVHKVISWRRAFGPSTDTAATAERTWHQNALNRSNTKGEHGANVAPPAPDLVPFTPPPPPSLPSSAATTSEAHSTMTNQFFPPPSFTTGGMVVQPYTSATPPSLTSSPSPIAASSTLQSAVSTSSHSGVISLPPSMSQGSMSPRSTSATAYTPSTTYSPKPRNATEARVMMIHHSTGMVVDPSNRPSEIMDADTINTVHTHPMTEGDQFAGDSIFKVEIPNSGISYHPGTDPSIVGPDGYQNYTEAMQQQQQQQGYLYQGGTYLVPPGDLYQAAFMAGTGVPAINASTSNLGNTGGMVVGLDGQHIPDIWEAAELGDLAIVQFHLNSGVSPDQRNSSKSTLLHRTAWQGTHPYAVMRLLISYGANVNLANENGNTVLQNVLMKHDDPQLIKLLLDNGAEAMILNKEGMNTLEVAALFNKLESARYLLENDLSSSEPQSIVNALQRAKSPDKKAVKTLLRSWQGKDGEKKRFELMQRLQAPEGTLQQHKQLKQQHQASTGASNDGASIHSFETSKGGNPNSSKASSVHHDDFGGSTTNVSTVSSQHSNGHKTTHSTLTSTQQKHMSSRFNLKAMRTAAPSMSNLFGRKN</sequence>
<dbReference type="Pfam" id="PF00735">
    <property type="entry name" value="Septin"/>
    <property type="match status" value="1"/>
</dbReference>
<feature type="compositionally biased region" description="Polar residues" evidence="5">
    <location>
        <begin position="853"/>
        <end position="866"/>
    </location>
</feature>
<evidence type="ECO:0000256" key="2">
    <source>
        <dbReference type="ARBA" id="ARBA00023043"/>
    </source>
</evidence>
<proteinExistence type="inferred from homology"/>
<comment type="caution">
    <text evidence="7">The sequence shown here is derived from an EMBL/GenBank/DDBJ whole genome shotgun (WGS) entry which is preliminary data.</text>
</comment>
<accession>A0A9P5SRG0</accession>
<dbReference type="PROSITE" id="PS51719">
    <property type="entry name" value="G_SEPTIN"/>
    <property type="match status" value="1"/>
</dbReference>
<evidence type="ECO:0000256" key="3">
    <source>
        <dbReference type="PROSITE-ProRule" id="PRU00023"/>
    </source>
</evidence>
<evidence type="ECO:0000259" key="6">
    <source>
        <dbReference type="PROSITE" id="PS51719"/>
    </source>
</evidence>
<feature type="domain" description="Septin-type G" evidence="6">
    <location>
        <begin position="23"/>
        <end position="243"/>
    </location>
</feature>
<evidence type="ECO:0000313" key="7">
    <source>
        <dbReference type="EMBL" id="KAF9335996.1"/>
    </source>
</evidence>
<dbReference type="Gene3D" id="1.25.40.20">
    <property type="entry name" value="Ankyrin repeat-containing domain"/>
    <property type="match status" value="1"/>
</dbReference>
<comment type="similarity">
    <text evidence="4">Belongs to the TRAFAC class TrmE-Era-EngA-EngB-Septin-like GTPase superfamily. Septin GTPase family.</text>
</comment>
<gene>
    <name evidence="7" type="ORF">BG006_010051</name>
</gene>
<dbReference type="SUPFAM" id="SSF52540">
    <property type="entry name" value="P-loop containing nucleoside triphosphate hydrolases"/>
    <property type="match status" value="1"/>
</dbReference>
<dbReference type="GO" id="GO:0005525">
    <property type="term" value="F:GTP binding"/>
    <property type="evidence" value="ECO:0007669"/>
    <property type="project" value="UniProtKB-KW"/>
</dbReference>
<dbReference type="AlphaFoldDB" id="A0A9P5SRG0"/>
<evidence type="ECO:0000256" key="4">
    <source>
        <dbReference type="RuleBase" id="RU004560"/>
    </source>
</evidence>
<feature type="compositionally biased region" description="Polar residues" evidence="5">
    <location>
        <begin position="796"/>
        <end position="824"/>
    </location>
</feature>
<organism evidence="7 8">
    <name type="scientific">Podila minutissima</name>
    <dbReference type="NCBI Taxonomy" id="64525"/>
    <lineage>
        <taxon>Eukaryota</taxon>
        <taxon>Fungi</taxon>
        <taxon>Fungi incertae sedis</taxon>
        <taxon>Mucoromycota</taxon>
        <taxon>Mortierellomycotina</taxon>
        <taxon>Mortierellomycetes</taxon>
        <taxon>Mortierellales</taxon>
        <taxon>Mortierellaceae</taxon>
        <taxon>Podila</taxon>
    </lineage>
</organism>
<feature type="compositionally biased region" description="Low complexity" evidence="5">
    <location>
        <begin position="442"/>
        <end position="461"/>
    </location>
</feature>
<dbReference type="SUPFAM" id="SSF48403">
    <property type="entry name" value="Ankyrin repeat"/>
    <property type="match status" value="1"/>
</dbReference>
<evidence type="ECO:0000313" key="8">
    <source>
        <dbReference type="Proteomes" id="UP000696485"/>
    </source>
</evidence>
<dbReference type="EMBL" id="JAAAUY010000077">
    <property type="protein sequence ID" value="KAF9335996.1"/>
    <property type="molecule type" value="Genomic_DNA"/>
</dbReference>
<dbReference type="Pfam" id="PF12796">
    <property type="entry name" value="Ank_2"/>
    <property type="match status" value="1"/>
</dbReference>
<evidence type="ECO:0000256" key="1">
    <source>
        <dbReference type="ARBA" id="ARBA00022737"/>
    </source>
</evidence>
<dbReference type="InterPro" id="IPR030379">
    <property type="entry name" value="G_SEPTIN_dom"/>
</dbReference>
<feature type="compositionally biased region" description="Low complexity" evidence="5">
    <location>
        <begin position="363"/>
        <end position="377"/>
    </location>
</feature>
<dbReference type="InterPro" id="IPR027417">
    <property type="entry name" value="P-loop_NTPase"/>
</dbReference>
<feature type="compositionally biased region" description="Pro residues" evidence="5">
    <location>
        <begin position="346"/>
        <end position="362"/>
    </location>
</feature>
<reference evidence="7" key="1">
    <citation type="journal article" date="2020" name="Fungal Divers.">
        <title>Resolving the Mortierellaceae phylogeny through synthesis of multi-gene phylogenetics and phylogenomics.</title>
        <authorList>
            <person name="Vandepol N."/>
            <person name="Liber J."/>
            <person name="Desiro A."/>
            <person name="Na H."/>
            <person name="Kennedy M."/>
            <person name="Barry K."/>
            <person name="Grigoriev I.V."/>
            <person name="Miller A.N."/>
            <person name="O'Donnell K."/>
            <person name="Stajich J.E."/>
            <person name="Bonito G."/>
        </authorList>
    </citation>
    <scope>NUCLEOTIDE SEQUENCE</scope>
    <source>
        <strain evidence="7">NVP1</strain>
    </source>
</reference>
<keyword evidence="8" id="KW-1185">Reference proteome</keyword>
<feature type="compositionally biased region" description="Low complexity" evidence="5">
    <location>
        <begin position="784"/>
        <end position="795"/>
    </location>
</feature>
<protein>
    <recommendedName>
        <fullName evidence="6">Septin-type G domain-containing protein</fullName>
    </recommendedName>
</protein>